<dbReference type="KEGG" id="mnu:NCTC10166_00481"/>
<dbReference type="Proteomes" id="UP000289440">
    <property type="component" value="Chromosome"/>
</dbReference>
<dbReference type="AlphaFoldDB" id="A0A449A5S0"/>
<keyword evidence="2" id="KW-1185">Reference proteome</keyword>
<accession>A0A449A5S0</accession>
<evidence type="ECO:0000313" key="2">
    <source>
        <dbReference type="Proteomes" id="UP000289440"/>
    </source>
</evidence>
<proteinExistence type="predicted"/>
<gene>
    <name evidence="1" type="ORF">NCTC10166_00481</name>
</gene>
<dbReference type="EMBL" id="LR214951">
    <property type="protein sequence ID" value="VEU59503.1"/>
    <property type="molecule type" value="Genomic_DNA"/>
</dbReference>
<reference evidence="1 2" key="1">
    <citation type="submission" date="2019-01" db="EMBL/GenBank/DDBJ databases">
        <authorList>
            <consortium name="Pathogen Informatics"/>
        </authorList>
    </citation>
    <scope>NUCLEOTIDE SEQUENCE [LARGE SCALE GENOMIC DNA]</scope>
    <source>
        <strain evidence="1 2">NCTC10166</strain>
    </source>
</reference>
<organism evidence="1 2">
    <name type="scientific">Mesomycoplasma neurolyticum</name>
    <dbReference type="NCBI Taxonomy" id="2120"/>
    <lineage>
        <taxon>Bacteria</taxon>
        <taxon>Bacillati</taxon>
        <taxon>Mycoplasmatota</taxon>
        <taxon>Mycoplasmoidales</taxon>
        <taxon>Metamycoplasmataceae</taxon>
        <taxon>Mesomycoplasma</taxon>
    </lineage>
</organism>
<evidence type="ECO:0000313" key="1">
    <source>
        <dbReference type="EMBL" id="VEU59503.1"/>
    </source>
</evidence>
<dbReference type="RefSeq" id="WP_129719888.1">
    <property type="nucleotide sequence ID" value="NZ_LR214951.1"/>
</dbReference>
<protein>
    <submittedName>
        <fullName evidence="1">Uncharacterized protein</fullName>
    </submittedName>
</protein>
<name>A0A449A5S0_9BACT</name>
<sequence length="126" mass="15301">MKINYKSIQIQNDEKKVEQFISDLKQTKTKNKTILNFKHLINKDNIFIEILENEIFIINSFSKIHMIKNKIVENIYNLPNLTLKIYFLLLELKQSENNFYFKYEVYSNKNDQKVNEFIFDLKIIDK</sequence>